<evidence type="ECO:0000313" key="5">
    <source>
        <dbReference type="Proteomes" id="UP001154111"/>
    </source>
</evidence>
<dbReference type="Proteomes" id="UP001154111">
    <property type="component" value="Chromosome"/>
</dbReference>
<keyword evidence="4" id="KW-1185">Reference proteome</keyword>
<proteinExistence type="predicted"/>
<dbReference type="AlphaFoldDB" id="A0AAU9VGT7"/>
<dbReference type="RefSeq" id="WP_254006334.1">
    <property type="nucleotide sequence ID" value="NZ_OW659477.1"/>
</dbReference>
<dbReference type="EMBL" id="OW659477">
    <property type="protein sequence ID" value="CAH2762006.1"/>
    <property type="molecule type" value="Genomic_DNA"/>
</dbReference>
<feature type="region of interest" description="Disordered" evidence="1">
    <location>
        <begin position="83"/>
        <end position="113"/>
    </location>
</feature>
<evidence type="ECO:0000313" key="3">
    <source>
        <dbReference type="EMBL" id="CAH2762006.1"/>
    </source>
</evidence>
<protein>
    <submittedName>
        <fullName evidence="3">Rho termination factor N-terminal domain-containing protein</fullName>
    </submittedName>
</protein>
<feature type="region of interest" description="Disordered" evidence="1">
    <location>
        <begin position="43"/>
        <end position="65"/>
    </location>
</feature>
<feature type="compositionally biased region" description="Polar residues" evidence="1">
    <location>
        <begin position="88"/>
        <end position="101"/>
    </location>
</feature>
<feature type="compositionally biased region" description="Basic residues" evidence="1">
    <location>
        <begin position="102"/>
        <end position="113"/>
    </location>
</feature>
<organism evidence="3 5">
    <name type="scientific">Erysipelothrix amsterdamensis</name>
    <dbReference type="NCBI Taxonomy" id="2929157"/>
    <lineage>
        <taxon>Bacteria</taxon>
        <taxon>Bacillati</taxon>
        <taxon>Bacillota</taxon>
        <taxon>Erysipelotrichia</taxon>
        <taxon>Erysipelotrichales</taxon>
        <taxon>Erysipelotrichaceae</taxon>
        <taxon>Erysipelothrix</taxon>
    </lineage>
</organism>
<gene>
    <name evidence="3" type="ORF">ERYAMS2_00992</name>
    <name evidence="2" type="ORF">ERYAMS_00698</name>
</gene>
<evidence type="ECO:0000313" key="4">
    <source>
        <dbReference type="Proteomes" id="UP001154095"/>
    </source>
</evidence>
<evidence type="ECO:0000313" key="2">
    <source>
        <dbReference type="EMBL" id="CAH2761995.1"/>
    </source>
</evidence>
<name>A0AAU9VGT7_9FIRM</name>
<dbReference type="Proteomes" id="UP001154095">
    <property type="component" value="Chromosome"/>
</dbReference>
<accession>A0AAU9VGT7</accession>
<reference evidence="3" key="1">
    <citation type="submission" date="2022-04" db="EMBL/GenBank/DDBJ databases">
        <authorList>
            <person name="Forde T."/>
        </authorList>
    </citation>
    <scope>NUCLEOTIDE SEQUENCE</scope>
    <source>
        <strain evidence="3">A18Y016a</strain>
        <strain evidence="2">A18Y020d</strain>
    </source>
</reference>
<evidence type="ECO:0000256" key="1">
    <source>
        <dbReference type="SAM" id="MobiDB-lite"/>
    </source>
</evidence>
<sequence>MKYIVIKRWHDLQDNNFQYEVGDSYPREGLEPSENRILELSSSNNIPGIPLIKPMNIPDSEDSGLKNESIAELENDNLEKVLDEETDGNNTHIDDSSSIQKNGRKTKKKVTNT</sequence>
<dbReference type="EMBL" id="OW659496">
    <property type="protein sequence ID" value="CAH2761995.1"/>
    <property type="molecule type" value="Genomic_DNA"/>
</dbReference>